<proteinExistence type="predicted"/>
<evidence type="ECO:0000256" key="3">
    <source>
        <dbReference type="ARBA" id="ARBA00023004"/>
    </source>
</evidence>
<reference evidence="6 7" key="1">
    <citation type="submission" date="2020-06" db="EMBL/GenBank/DDBJ databases">
        <title>Methanofollis fontis sp. nov., a methanogen isolated from marine sediments near a cold seep at Four-Way Closure Ridge offshore southwestern Taiwan.</title>
        <authorList>
            <person name="Chen S.-C."/>
            <person name="Teng N.-H."/>
            <person name="Lin Y.-S."/>
            <person name="Lai M.-C."/>
            <person name="Chen H.-H."/>
            <person name="Wang C.-C."/>
        </authorList>
    </citation>
    <scope>NUCLEOTIDE SEQUENCE [LARGE SCALE GENOMIC DNA]</scope>
    <source>
        <strain evidence="6 7">DSM 2702</strain>
    </source>
</reference>
<dbReference type="PROSITE" id="PS00198">
    <property type="entry name" value="4FE4S_FER_1"/>
    <property type="match status" value="2"/>
</dbReference>
<dbReference type="InterPro" id="IPR017896">
    <property type="entry name" value="4Fe4S_Fe-S-bd"/>
</dbReference>
<protein>
    <submittedName>
        <fullName evidence="6">4Fe-4S binding protein</fullName>
    </submittedName>
</protein>
<dbReference type="PANTHER" id="PTHR10849">
    <property type="entry name" value="NADH DEHYDROGENASE UBIQUINONE IRON-SULFUR PROTEIN 8, MITOCHONDRIAL"/>
    <property type="match status" value="1"/>
</dbReference>
<dbReference type="GO" id="GO:0046872">
    <property type="term" value="F:metal ion binding"/>
    <property type="evidence" value="ECO:0007669"/>
    <property type="project" value="UniProtKB-KW"/>
</dbReference>
<feature type="domain" description="4Fe-4S ferredoxin-type" evidence="5">
    <location>
        <begin position="67"/>
        <end position="96"/>
    </location>
</feature>
<dbReference type="GO" id="GO:0051539">
    <property type="term" value="F:4 iron, 4 sulfur cluster binding"/>
    <property type="evidence" value="ECO:0007669"/>
    <property type="project" value="UniProtKB-KW"/>
</dbReference>
<sequence>MAYFEMAKTVLKSVIHGPSTIRYPAQPAKITPISRGHVTIDPSQCISCGMCMRKCPSDAICVSREEKTWEIDLLRCHVCNCCVEVCPVHCLTMETQYSSAVTVHEGRVLVKITYVKPERPAKPEAGPKESAGSS</sequence>
<evidence type="ECO:0000256" key="4">
    <source>
        <dbReference type="ARBA" id="ARBA00023014"/>
    </source>
</evidence>
<dbReference type="OrthoDB" id="23478at2157"/>
<accession>A0A7K4HRA7</accession>
<dbReference type="RefSeq" id="WP_176789432.1">
    <property type="nucleotide sequence ID" value="NZ_JABXWR010000001.1"/>
</dbReference>
<keyword evidence="4" id="KW-0411">Iron-sulfur</keyword>
<keyword evidence="2" id="KW-0479">Metal-binding</keyword>
<name>A0A7K4HRA7_9EURY</name>
<dbReference type="AlphaFoldDB" id="A0A7K4HRA7"/>
<dbReference type="GO" id="GO:0016651">
    <property type="term" value="F:oxidoreductase activity, acting on NAD(P)H"/>
    <property type="evidence" value="ECO:0007669"/>
    <property type="project" value="InterPro"/>
</dbReference>
<keyword evidence="7" id="KW-1185">Reference proteome</keyword>
<dbReference type="InterPro" id="IPR017900">
    <property type="entry name" value="4Fe4S_Fe_S_CS"/>
</dbReference>
<evidence type="ECO:0000256" key="2">
    <source>
        <dbReference type="ARBA" id="ARBA00022723"/>
    </source>
</evidence>
<evidence type="ECO:0000259" key="5">
    <source>
        <dbReference type="PROSITE" id="PS51379"/>
    </source>
</evidence>
<organism evidence="6 7">
    <name type="scientific">Methanofollis tationis</name>
    <dbReference type="NCBI Taxonomy" id="81417"/>
    <lineage>
        <taxon>Archaea</taxon>
        <taxon>Methanobacteriati</taxon>
        <taxon>Methanobacteriota</taxon>
        <taxon>Stenosarchaea group</taxon>
        <taxon>Methanomicrobia</taxon>
        <taxon>Methanomicrobiales</taxon>
        <taxon>Methanomicrobiaceae</taxon>
        <taxon>Methanofollis</taxon>
    </lineage>
</organism>
<feature type="domain" description="4Fe-4S ferredoxin-type" evidence="5">
    <location>
        <begin position="36"/>
        <end position="65"/>
    </location>
</feature>
<gene>
    <name evidence="6" type="ORF">HWN36_11030</name>
</gene>
<dbReference type="InterPro" id="IPR010226">
    <property type="entry name" value="NADH_quinone_OxRdtase_chainI"/>
</dbReference>
<evidence type="ECO:0000313" key="7">
    <source>
        <dbReference type="Proteomes" id="UP000570823"/>
    </source>
</evidence>
<dbReference type="Gene3D" id="3.30.70.3270">
    <property type="match status" value="1"/>
</dbReference>
<dbReference type="EMBL" id="JABXWR010000001">
    <property type="protein sequence ID" value="NVO67823.1"/>
    <property type="molecule type" value="Genomic_DNA"/>
</dbReference>
<keyword evidence="1" id="KW-0004">4Fe-4S</keyword>
<dbReference type="Pfam" id="PF14697">
    <property type="entry name" value="Fer4_21"/>
    <property type="match status" value="1"/>
</dbReference>
<comment type="caution">
    <text evidence="6">The sequence shown here is derived from an EMBL/GenBank/DDBJ whole genome shotgun (WGS) entry which is preliminary data.</text>
</comment>
<dbReference type="GO" id="GO:0016020">
    <property type="term" value="C:membrane"/>
    <property type="evidence" value="ECO:0007669"/>
    <property type="project" value="InterPro"/>
</dbReference>
<dbReference type="Proteomes" id="UP000570823">
    <property type="component" value="Unassembled WGS sequence"/>
</dbReference>
<keyword evidence="3" id="KW-0408">Iron</keyword>
<dbReference type="PROSITE" id="PS51379">
    <property type="entry name" value="4FE4S_FER_2"/>
    <property type="match status" value="2"/>
</dbReference>
<evidence type="ECO:0000313" key="6">
    <source>
        <dbReference type="EMBL" id="NVO67823.1"/>
    </source>
</evidence>
<dbReference type="SUPFAM" id="SSF54862">
    <property type="entry name" value="4Fe-4S ferredoxins"/>
    <property type="match status" value="1"/>
</dbReference>
<evidence type="ECO:0000256" key="1">
    <source>
        <dbReference type="ARBA" id="ARBA00022485"/>
    </source>
</evidence>